<dbReference type="Proteomes" id="UP000324222">
    <property type="component" value="Unassembled WGS sequence"/>
</dbReference>
<sequence>MIYSPSPQDSLSLLPFVQRRSRTRNTRCLGYAYENARGLGRTLGGMRRPIAWEREQPHPRSPTHKWCCLLEGGNLWSNVDIQRAKSISHSVSQSSGQSIIWSAIQSVNKAANHLIIIPRDCFKLIEEEAPVVSVLFVLQRGEGRCVVSEVTQSVAWVFLLR</sequence>
<gene>
    <name evidence="1" type="ORF">E2C01_012352</name>
</gene>
<evidence type="ECO:0000313" key="2">
    <source>
        <dbReference type="Proteomes" id="UP000324222"/>
    </source>
</evidence>
<comment type="caution">
    <text evidence="1">The sequence shown here is derived from an EMBL/GenBank/DDBJ whole genome shotgun (WGS) entry which is preliminary data.</text>
</comment>
<name>A0A5B7DDR1_PORTR</name>
<accession>A0A5B7DDR1</accession>
<organism evidence="1 2">
    <name type="scientific">Portunus trituberculatus</name>
    <name type="common">Swimming crab</name>
    <name type="synonym">Neptunus trituberculatus</name>
    <dbReference type="NCBI Taxonomy" id="210409"/>
    <lineage>
        <taxon>Eukaryota</taxon>
        <taxon>Metazoa</taxon>
        <taxon>Ecdysozoa</taxon>
        <taxon>Arthropoda</taxon>
        <taxon>Crustacea</taxon>
        <taxon>Multicrustacea</taxon>
        <taxon>Malacostraca</taxon>
        <taxon>Eumalacostraca</taxon>
        <taxon>Eucarida</taxon>
        <taxon>Decapoda</taxon>
        <taxon>Pleocyemata</taxon>
        <taxon>Brachyura</taxon>
        <taxon>Eubrachyura</taxon>
        <taxon>Portunoidea</taxon>
        <taxon>Portunidae</taxon>
        <taxon>Portuninae</taxon>
        <taxon>Portunus</taxon>
    </lineage>
</organism>
<dbReference type="AlphaFoldDB" id="A0A5B7DDR1"/>
<evidence type="ECO:0000313" key="1">
    <source>
        <dbReference type="EMBL" id="MPC19438.1"/>
    </source>
</evidence>
<reference evidence="1 2" key="1">
    <citation type="submission" date="2019-05" db="EMBL/GenBank/DDBJ databases">
        <title>Another draft genome of Portunus trituberculatus and its Hox gene families provides insights of decapod evolution.</title>
        <authorList>
            <person name="Jeong J.-H."/>
            <person name="Song I."/>
            <person name="Kim S."/>
            <person name="Choi T."/>
            <person name="Kim D."/>
            <person name="Ryu S."/>
            <person name="Kim W."/>
        </authorList>
    </citation>
    <scope>NUCLEOTIDE SEQUENCE [LARGE SCALE GENOMIC DNA]</scope>
    <source>
        <tissue evidence="1">Muscle</tissue>
    </source>
</reference>
<keyword evidence="2" id="KW-1185">Reference proteome</keyword>
<dbReference type="EMBL" id="VSRR010000770">
    <property type="protein sequence ID" value="MPC19438.1"/>
    <property type="molecule type" value="Genomic_DNA"/>
</dbReference>
<proteinExistence type="predicted"/>
<protein>
    <submittedName>
        <fullName evidence="1">Uncharacterized protein</fullName>
    </submittedName>
</protein>